<gene>
    <name evidence="2" type="ORF">QJS10_CPA06g01731</name>
</gene>
<evidence type="ECO:0000313" key="2">
    <source>
        <dbReference type="EMBL" id="KAK1313163.1"/>
    </source>
</evidence>
<proteinExistence type="predicted"/>
<dbReference type="AlphaFoldDB" id="A0AAV9ELN5"/>
<sequence>MSTRNNTWYLRGSVASNICTASIADLGSGVCGFNSYCKPDTTQNTCECLKGYSFFDEDLKYKGCKPDFTAQSCDVDESRMYQLEEMQDTDWPKSDYEQYYPIDEDQCRSLCLEDCFCAVAIFRQGSCWKKKLPLSNGRLQIGVGKAFIKTRMEGRRIDARWSSSDRFF</sequence>
<dbReference type="Proteomes" id="UP001180020">
    <property type="component" value="Unassembled WGS sequence"/>
</dbReference>
<accession>A0AAV9ELN5</accession>
<dbReference type="EMBL" id="JAUJYO010000006">
    <property type="protein sequence ID" value="KAK1313163.1"/>
    <property type="molecule type" value="Genomic_DNA"/>
</dbReference>
<dbReference type="PANTHER" id="PTHR47976">
    <property type="entry name" value="G-TYPE LECTIN S-RECEPTOR-LIKE SERINE/THREONINE-PROTEIN KINASE SD2-5"/>
    <property type="match status" value="1"/>
</dbReference>
<protein>
    <submittedName>
        <fullName evidence="2">Uncharacterized protein</fullName>
    </submittedName>
</protein>
<keyword evidence="1" id="KW-0732">Signal</keyword>
<name>A0AAV9ELN5_ACOCL</name>
<dbReference type="PANTHER" id="PTHR47976:SF108">
    <property type="entry name" value="G-TYPE LECTIN S-RECEPTOR-LIKE SERINE_THREONINE-PROTEIN KINASE LECRK1"/>
    <property type="match status" value="1"/>
</dbReference>
<comment type="caution">
    <text evidence="2">The sequence shown here is derived from an EMBL/GenBank/DDBJ whole genome shotgun (WGS) entry which is preliminary data.</text>
</comment>
<organism evidence="2 3">
    <name type="scientific">Acorus calamus</name>
    <name type="common">Sweet flag</name>
    <dbReference type="NCBI Taxonomy" id="4465"/>
    <lineage>
        <taxon>Eukaryota</taxon>
        <taxon>Viridiplantae</taxon>
        <taxon>Streptophyta</taxon>
        <taxon>Embryophyta</taxon>
        <taxon>Tracheophyta</taxon>
        <taxon>Spermatophyta</taxon>
        <taxon>Magnoliopsida</taxon>
        <taxon>Liliopsida</taxon>
        <taxon>Acoraceae</taxon>
        <taxon>Acorus</taxon>
    </lineage>
</organism>
<keyword evidence="3" id="KW-1185">Reference proteome</keyword>
<evidence type="ECO:0000256" key="1">
    <source>
        <dbReference type="ARBA" id="ARBA00022729"/>
    </source>
</evidence>
<evidence type="ECO:0000313" key="3">
    <source>
        <dbReference type="Proteomes" id="UP001180020"/>
    </source>
</evidence>
<reference evidence="2" key="1">
    <citation type="journal article" date="2023" name="Nat. Commun.">
        <title>Diploid and tetraploid genomes of Acorus and the evolution of monocots.</title>
        <authorList>
            <person name="Ma L."/>
            <person name="Liu K.W."/>
            <person name="Li Z."/>
            <person name="Hsiao Y.Y."/>
            <person name="Qi Y."/>
            <person name="Fu T."/>
            <person name="Tang G.D."/>
            <person name="Zhang D."/>
            <person name="Sun W.H."/>
            <person name="Liu D.K."/>
            <person name="Li Y."/>
            <person name="Chen G.Z."/>
            <person name="Liu X.D."/>
            <person name="Liao X.Y."/>
            <person name="Jiang Y.T."/>
            <person name="Yu X."/>
            <person name="Hao Y."/>
            <person name="Huang J."/>
            <person name="Zhao X.W."/>
            <person name="Ke S."/>
            <person name="Chen Y.Y."/>
            <person name="Wu W.L."/>
            <person name="Hsu J.L."/>
            <person name="Lin Y.F."/>
            <person name="Huang M.D."/>
            <person name="Li C.Y."/>
            <person name="Huang L."/>
            <person name="Wang Z.W."/>
            <person name="Zhao X."/>
            <person name="Zhong W.Y."/>
            <person name="Peng D.H."/>
            <person name="Ahmad S."/>
            <person name="Lan S."/>
            <person name="Zhang J.S."/>
            <person name="Tsai W.C."/>
            <person name="Van de Peer Y."/>
            <person name="Liu Z.J."/>
        </authorList>
    </citation>
    <scope>NUCLEOTIDE SEQUENCE</scope>
    <source>
        <strain evidence="2">CP</strain>
    </source>
</reference>
<reference evidence="2" key="2">
    <citation type="submission" date="2023-06" db="EMBL/GenBank/DDBJ databases">
        <authorList>
            <person name="Ma L."/>
            <person name="Liu K.-W."/>
            <person name="Li Z."/>
            <person name="Hsiao Y.-Y."/>
            <person name="Qi Y."/>
            <person name="Fu T."/>
            <person name="Tang G."/>
            <person name="Zhang D."/>
            <person name="Sun W.-H."/>
            <person name="Liu D.-K."/>
            <person name="Li Y."/>
            <person name="Chen G.-Z."/>
            <person name="Liu X.-D."/>
            <person name="Liao X.-Y."/>
            <person name="Jiang Y.-T."/>
            <person name="Yu X."/>
            <person name="Hao Y."/>
            <person name="Huang J."/>
            <person name="Zhao X.-W."/>
            <person name="Ke S."/>
            <person name="Chen Y.-Y."/>
            <person name="Wu W.-L."/>
            <person name="Hsu J.-L."/>
            <person name="Lin Y.-F."/>
            <person name="Huang M.-D."/>
            <person name="Li C.-Y."/>
            <person name="Huang L."/>
            <person name="Wang Z.-W."/>
            <person name="Zhao X."/>
            <person name="Zhong W.-Y."/>
            <person name="Peng D.-H."/>
            <person name="Ahmad S."/>
            <person name="Lan S."/>
            <person name="Zhang J.-S."/>
            <person name="Tsai W.-C."/>
            <person name="Van De Peer Y."/>
            <person name="Liu Z.-J."/>
        </authorList>
    </citation>
    <scope>NUCLEOTIDE SEQUENCE</scope>
    <source>
        <strain evidence="2">CP</strain>
        <tissue evidence="2">Leaves</tissue>
    </source>
</reference>
<dbReference type="InterPro" id="IPR051343">
    <property type="entry name" value="G-type_lectin_kinases/EP1-like"/>
</dbReference>